<evidence type="ECO:0000256" key="3">
    <source>
        <dbReference type="ARBA" id="ARBA00023125"/>
    </source>
</evidence>
<dbReference type="PANTHER" id="PTHR30204">
    <property type="entry name" value="REDOX-CYCLING DRUG-SENSING TRANSCRIPTIONAL ACTIVATOR SOXR"/>
    <property type="match status" value="1"/>
</dbReference>
<organism evidence="6 7">
    <name type="scientific">Ammoniphilus resinae</name>
    <dbReference type="NCBI Taxonomy" id="861532"/>
    <lineage>
        <taxon>Bacteria</taxon>
        <taxon>Bacillati</taxon>
        <taxon>Bacillota</taxon>
        <taxon>Bacilli</taxon>
        <taxon>Bacillales</taxon>
        <taxon>Paenibacillaceae</taxon>
        <taxon>Aneurinibacillus group</taxon>
        <taxon>Ammoniphilus</taxon>
    </lineage>
</organism>
<comment type="caution">
    <text evidence="6">The sequence shown here is derived from an EMBL/GenBank/DDBJ whole genome shotgun (WGS) entry which is preliminary data.</text>
</comment>
<keyword evidence="7" id="KW-1185">Reference proteome</keyword>
<evidence type="ECO:0000256" key="4">
    <source>
        <dbReference type="ARBA" id="ARBA00023163"/>
    </source>
</evidence>
<gene>
    <name evidence="6" type="ORF">J2Z37_003684</name>
</gene>
<dbReference type="InterPro" id="IPR047057">
    <property type="entry name" value="MerR_fam"/>
</dbReference>
<sequence>MGDEIRRNMALFSIGTVIKLTELTARQIRYYEAHGLVQPARTEGNQRLFSFNDVDRLLIIKSYLEKGLNMAGIKEMLGLEAPVTMDDKMVAPVAKGIRKDMTDRELRQLLKQQIMMSKPGSSTSLISGELSRFFIN</sequence>
<dbReference type="Proteomes" id="UP001519343">
    <property type="component" value="Unassembled WGS sequence"/>
</dbReference>
<dbReference type="InterPro" id="IPR009061">
    <property type="entry name" value="DNA-bd_dom_put_sf"/>
</dbReference>
<dbReference type="Pfam" id="PF13411">
    <property type="entry name" value="MerR_1"/>
    <property type="match status" value="1"/>
</dbReference>
<feature type="domain" description="HTH merR-type" evidence="5">
    <location>
        <begin position="11"/>
        <end position="79"/>
    </location>
</feature>
<keyword evidence="3" id="KW-0238">DNA-binding</keyword>
<dbReference type="SUPFAM" id="SSF46955">
    <property type="entry name" value="Putative DNA-binding domain"/>
    <property type="match status" value="1"/>
</dbReference>
<evidence type="ECO:0000256" key="1">
    <source>
        <dbReference type="ARBA" id="ARBA00022491"/>
    </source>
</evidence>
<keyword evidence="1" id="KW-0678">Repressor</keyword>
<dbReference type="EMBL" id="JAGGKT010000012">
    <property type="protein sequence ID" value="MBP1933671.1"/>
    <property type="molecule type" value="Genomic_DNA"/>
</dbReference>
<keyword evidence="4" id="KW-0804">Transcription</keyword>
<dbReference type="PROSITE" id="PS50937">
    <property type="entry name" value="HTH_MERR_2"/>
    <property type="match status" value="1"/>
</dbReference>
<evidence type="ECO:0000256" key="2">
    <source>
        <dbReference type="ARBA" id="ARBA00023015"/>
    </source>
</evidence>
<proteinExistence type="predicted"/>
<dbReference type="Gene3D" id="1.10.1660.10">
    <property type="match status" value="1"/>
</dbReference>
<evidence type="ECO:0000313" key="6">
    <source>
        <dbReference type="EMBL" id="MBP1933671.1"/>
    </source>
</evidence>
<accession>A0ABS4GTV1</accession>
<evidence type="ECO:0000313" key="7">
    <source>
        <dbReference type="Proteomes" id="UP001519343"/>
    </source>
</evidence>
<dbReference type="PANTHER" id="PTHR30204:SF65">
    <property type="entry name" value="HTH-TYPE TRANSCRIPTIONAL REGULATOR TNRA"/>
    <property type="match status" value="1"/>
</dbReference>
<keyword evidence="2" id="KW-0805">Transcription regulation</keyword>
<protein>
    <submittedName>
        <fullName evidence="6">MerR family glutamine synthetase transcriptional repressor</fullName>
    </submittedName>
</protein>
<dbReference type="InterPro" id="IPR000551">
    <property type="entry name" value="MerR-type_HTH_dom"/>
</dbReference>
<evidence type="ECO:0000259" key="5">
    <source>
        <dbReference type="PROSITE" id="PS50937"/>
    </source>
</evidence>
<reference evidence="6 7" key="1">
    <citation type="submission" date="2021-03" db="EMBL/GenBank/DDBJ databases">
        <title>Genomic Encyclopedia of Type Strains, Phase IV (KMG-IV): sequencing the most valuable type-strain genomes for metagenomic binning, comparative biology and taxonomic classification.</title>
        <authorList>
            <person name="Goeker M."/>
        </authorList>
    </citation>
    <scope>NUCLEOTIDE SEQUENCE [LARGE SCALE GENOMIC DNA]</scope>
    <source>
        <strain evidence="6 7">DSM 24738</strain>
    </source>
</reference>
<dbReference type="CDD" id="cd01105">
    <property type="entry name" value="HTH_GlnR-like"/>
    <property type="match status" value="1"/>
</dbReference>
<dbReference type="SMART" id="SM00422">
    <property type="entry name" value="HTH_MERR"/>
    <property type="match status" value="1"/>
</dbReference>
<dbReference type="RefSeq" id="WP_209811682.1">
    <property type="nucleotide sequence ID" value="NZ_JAGGKT010000012.1"/>
</dbReference>
<name>A0ABS4GTV1_9BACL</name>